<evidence type="ECO:0000256" key="2">
    <source>
        <dbReference type="SAM" id="SignalP"/>
    </source>
</evidence>
<feature type="region of interest" description="Disordered" evidence="1">
    <location>
        <begin position="51"/>
        <end position="87"/>
    </location>
</feature>
<feature type="signal peptide" evidence="2">
    <location>
        <begin position="1"/>
        <end position="28"/>
    </location>
</feature>
<evidence type="ECO:0000256" key="1">
    <source>
        <dbReference type="SAM" id="MobiDB-lite"/>
    </source>
</evidence>
<sequence length="163" mass="17442">MNRPQPFALLVALTVLGSGLLATGDASAGGNSGWGWAKPMNKRMGAFYTSNKNANFSRQRSQPSRGSSYHRRLPSATQYHRAPATYVPQQQLPPIAVPVSPVPVSPAPISAVPTPVERKAPVAIWSAVVQPPQHTPAKPAAAPPQPKPIESLPHRSTTDSFWQ</sequence>
<keyword evidence="4" id="KW-1185">Reference proteome</keyword>
<feature type="compositionally biased region" description="Low complexity" evidence="1">
    <location>
        <begin position="57"/>
        <end position="67"/>
    </location>
</feature>
<name>A0ABX5XPY4_9BACT</name>
<organism evidence="3 4">
    <name type="scientific">Stieleria magnilauensis</name>
    <dbReference type="NCBI Taxonomy" id="2527963"/>
    <lineage>
        <taxon>Bacteria</taxon>
        <taxon>Pseudomonadati</taxon>
        <taxon>Planctomycetota</taxon>
        <taxon>Planctomycetia</taxon>
        <taxon>Pirellulales</taxon>
        <taxon>Pirellulaceae</taxon>
        <taxon>Stieleria</taxon>
    </lineage>
</organism>
<keyword evidence="2" id="KW-0732">Signal</keyword>
<accession>A0ABX5XPY4</accession>
<evidence type="ECO:0000313" key="4">
    <source>
        <dbReference type="Proteomes" id="UP000318081"/>
    </source>
</evidence>
<reference evidence="3 4" key="1">
    <citation type="submission" date="2019-02" db="EMBL/GenBank/DDBJ databases">
        <title>Deep-cultivation of Planctomycetes and their phenomic and genomic characterization uncovers novel biology.</title>
        <authorList>
            <person name="Wiegand S."/>
            <person name="Jogler M."/>
            <person name="Boedeker C."/>
            <person name="Pinto D."/>
            <person name="Vollmers J."/>
            <person name="Rivas-Marin E."/>
            <person name="Kohn T."/>
            <person name="Peeters S.H."/>
            <person name="Heuer A."/>
            <person name="Rast P."/>
            <person name="Oberbeckmann S."/>
            <person name="Bunk B."/>
            <person name="Jeske O."/>
            <person name="Meyerdierks A."/>
            <person name="Storesund J.E."/>
            <person name="Kallscheuer N."/>
            <person name="Luecker S."/>
            <person name="Lage O.M."/>
            <person name="Pohl T."/>
            <person name="Merkel B.J."/>
            <person name="Hornburger P."/>
            <person name="Mueller R.-W."/>
            <person name="Bruemmer F."/>
            <person name="Labrenz M."/>
            <person name="Spormann A.M."/>
            <person name="Op den Camp H."/>
            <person name="Overmann J."/>
            <person name="Amann R."/>
            <person name="Jetten M.S.M."/>
            <person name="Mascher T."/>
            <person name="Medema M.H."/>
            <person name="Devos D.P."/>
            <person name="Kaster A.-K."/>
            <person name="Ovreas L."/>
            <person name="Rohde M."/>
            <person name="Galperin M.Y."/>
            <person name="Jogler C."/>
        </authorList>
    </citation>
    <scope>NUCLEOTIDE SEQUENCE [LARGE SCALE GENOMIC DNA]</scope>
    <source>
        <strain evidence="3 4">TBK1r</strain>
    </source>
</reference>
<evidence type="ECO:0000313" key="3">
    <source>
        <dbReference type="EMBL" id="QDV81939.1"/>
    </source>
</evidence>
<feature type="region of interest" description="Disordered" evidence="1">
    <location>
        <begin position="128"/>
        <end position="163"/>
    </location>
</feature>
<dbReference type="RefSeq" id="WP_145207660.1">
    <property type="nucleotide sequence ID" value="NZ_CP036432.1"/>
</dbReference>
<feature type="compositionally biased region" description="Low complexity" evidence="1">
    <location>
        <begin position="130"/>
        <end position="140"/>
    </location>
</feature>
<dbReference type="Proteomes" id="UP000318081">
    <property type="component" value="Chromosome"/>
</dbReference>
<gene>
    <name evidence="3" type="ORF">TBK1r_08620</name>
</gene>
<proteinExistence type="predicted"/>
<dbReference type="EMBL" id="CP036432">
    <property type="protein sequence ID" value="QDV81939.1"/>
    <property type="molecule type" value="Genomic_DNA"/>
</dbReference>
<feature type="chain" id="PRO_5045225936" evidence="2">
    <location>
        <begin position="29"/>
        <end position="163"/>
    </location>
</feature>
<protein>
    <submittedName>
        <fullName evidence="3">Uncharacterized protein</fullName>
    </submittedName>
</protein>